<organism evidence="1 2">
    <name type="scientific">Ancylostoma ceylanicum</name>
    <dbReference type="NCBI Taxonomy" id="53326"/>
    <lineage>
        <taxon>Eukaryota</taxon>
        <taxon>Metazoa</taxon>
        <taxon>Ecdysozoa</taxon>
        <taxon>Nematoda</taxon>
        <taxon>Chromadorea</taxon>
        <taxon>Rhabditida</taxon>
        <taxon>Rhabditina</taxon>
        <taxon>Rhabditomorpha</taxon>
        <taxon>Strongyloidea</taxon>
        <taxon>Ancylostomatidae</taxon>
        <taxon>Ancylostomatinae</taxon>
        <taxon>Ancylostoma</taxon>
    </lineage>
</organism>
<comment type="caution">
    <text evidence="1">The sequence shown here is derived from an EMBL/GenBank/DDBJ whole genome shotgun (WGS) entry which is preliminary data.</text>
</comment>
<proteinExistence type="predicted"/>
<evidence type="ECO:0000313" key="2">
    <source>
        <dbReference type="Proteomes" id="UP000024635"/>
    </source>
</evidence>
<dbReference type="Proteomes" id="UP000024635">
    <property type="component" value="Unassembled WGS sequence"/>
</dbReference>
<dbReference type="EMBL" id="JARK01001483">
    <property type="protein sequence ID" value="EYB96725.1"/>
    <property type="molecule type" value="Genomic_DNA"/>
</dbReference>
<gene>
    <name evidence="1" type="primary">Acey_s0147.g2576</name>
    <name evidence="1" type="ORF">Y032_0147g2576</name>
</gene>
<protein>
    <submittedName>
        <fullName evidence="1">Uncharacterized protein</fullName>
    </submittedName>
</protein>
<sequence length="79" mass="8537">MTGSKPPTLCLTVQHPHHSATPSLPYVCCNAYSRVQELMGYGAVWHGAEWGGVAWSGAVRSDAVRCRVARRGVVRSDVV</sequence>
<dbReference type="AlphaFoldDB" id="A0A016T1V8"/>
<reference evidence="2" key="1">
    <citation type="journal article" date="2015" name="Nat. Genet.">
        <title>The genome and transcriptome of the zoonotic hookworm Ancylostoma ceylanicum identify infection-specific gene families.</title>
        <authorList>
            <person name="Schwarz E.M."/>
            <person name="Hu Y."/>
            <person name="Antoshechkin I."/>
            <person name="Miller M.M."/>
            <person name="Sternberg P.W."/>
            <person name="Aroian R.V."/>
        </authorList>
    </citation>
    <scope>NUCLEOTIDE SEQUENCE</scope>
    <source>
        <strain evidence="2">HY135</strain>
    </source>
</reference>
<keyword evidence="2" id="KW-1185">Reference proteome</keyword>
<name>A0A016T1V8_9BILA</name>
<evidence type="ECO:0000313" key="1">
    <source>
        <dbReference type="EMBL" id="EYB96725.1"/>
    </source>
</evidence>
<accession>A0A016T1V8</accession>